<dbReference type="InterPro" id="IPR001130">
    <property type="entry name" value="TatD-like"/>
</dbReference>
<dbReference type="Proteomes" id="UP000239649">
    <property type="component" value="Unassembled WGS sequence"/>
</dbReference>
<feature type="binding site" evidence="1">
    <location>
        <position position="181"/>
    </location>
    <ligand>
        <name>a divalent metal cation</name>
        <dbReference type="ChEBI" id="CHEBI:60240"/>
        <label>2</label>
    </ligand>
</feature>
<organism evidence="2 3">
    <name type="scientific">Micractinium conductrix</name>
    <dbReference type="NCBI Taxonomy" id="554055"/>
    <lineage>
        <taxon>Eukaryota</taxon>
        <taxon>Viridiplantae</taxon>
        <taxon>Chlorophyta</taxon>
        <taxon>core chlorophytes</taxon>
        <taxon>Trebouxiophyceae</taxon>
        <taxon>Chlorellales</taxon>
        <taxon>Chlorellaceae</taxon>
        <taxon>Chlorella clade</taxon>
        <taxon>Micractinium</taxon>
    </lineage>
</organism>
<dbReference type="PANTHER" id="PTHR47176:SF1">
    <property type="entry name" value="OS04G0577500 PROTEIN"/>
    <property type="match status" value="1"/>
</dbReference>
<comment type="caution">
    <text evidence="2">The sequence shown here is derived from an EMBL/GenBank/DDBJ whole genome shotgun (WGS) entry which is preliminary data.</text>
</comment>
<sequence length="321" mass="33705">MTAGGHPAPATSPRARLFDAHCHLQAHCHLRKAAEVGVAALACNGCWQDDWARVAELCADGGGSSGGGGASSSGSSSGAALPTVVPNFGLHPWWVARRSPDWLERLRAALLAHPTAGLGECGLDRGPRCAAGYAEQLEAFEAQLMLAQELQRPVSVHCVRAYGAVHDALRRLALTVPVVLHSWTGAAEMTAVLAALRTPVYFSLSGHLLKQPPAKALPMVRAIPLDRLMIESDSPDGALDPPPAWLHALPQLSHLPGELRAAGLAQLNRPCVLRWTLQLVAAAAGRPEEEVACATWDNACRVFGCTPDGVGAAAKQLDSQG</sequence>
<gene>
    <name evidence="2" type="ORF">C2E20_4234</name>
</gene>
<feature type="binding site" evidence="1">
    <location>
        <position position="157"/>
    </location>
    <ligand>
        <name>a divalent metal cation</name>
        <dbReference type="ChEBI" id="CHEBI:60240"/>
        <label>2</label>
    </ligand>
</feature>
<keyword evidence="3" id="KW-1185">Reference proteome</keyword>
<dbReference type="OrthoDB" id="6079689at2759"/>
<protein>
    <submittedName>
        <fullName evidence="2">Deoxyribonuclease tatdn3 isoform X1</fullName>
    </submittedName>
</protein>
<dbReference type="AlphaFoldDB" id="A0A2P6VE99"/>
<evidence type="ECO:0000256" key="1">
    <source>
        <dbReference type="PIRSR" id="PIRSR005902-1"/>
    </source>
</evidence>
<feature type="binding site" evidence="1">
    <location>
        <position position="120"/>
    </location>
    <ligand>
        <name>a divalent metal cation</name>
        <dbReference type="ChEBI" id="CHEBI:60240"/>
        <label>1</label>
    </ligand>
</feature>
<dbReference type="PANTHER" id="PTHR47176">
    <property type="entry name" value="OSJNBA0020J04.13 PROTEIN"/>
    <property type="match status" value="1"/>
</dbReference>
<dbReference type="CDD" id="cd01310">
    <property type="entry name" value="TatD_DNAse"/>
    <property type="match status" value="1"/>
</dbReference>
<dbReference type="Pfam" id="PF01026">
    <property type="entry name" value="TatD_DNase"/>
    <property type="match status" value="1"/>
</dbReference>
<dbReference type="InterPro" id="IPR032466">
    <property type="entry name" value="Metal_Hydrolase"/>
</dbReference>
<dbReference type="PIRSF" id="PIRSF005902">
    <property type="entry name" value="DNase_TatD"/>
    <property type="match status" value="1"/>
</dbReference>
<proteinExistence type="predicted"/>
<dbReference type="Gene3D" id="3.20.20.140">
    <property type="entry name" value="Metal-dependent hydrolases"/>
    <property type="match status" value="1"/>
</dbReference>
<dbReference type="EMBL" id="LHPF02000010">
    <property type="protein sequence ID" value="PSC72408.1"/>
    <property type="molecule type" value="Genomic_DNA"/>
</dbReference>
<evidence type="ECO:0000313" key="2">
    <source>
        <dbReference type="EMBL" id="PSC72408.1"/>
    </source>
</evidence>
<name>A0A2P6VE99_9CHLO</name>
<dbReference type="GO" id="GO:0046872">
    <property type="term" value="F:metal ion binding"/>
    <property type="evidence" value="ECO:0007669"/>
    <property type="project" value="UniProtKB-KW"/>
</dbReference>
<evidence type="ECO:0000313" key="3">
    <source>
        <dbReference type="Proteomes" id="UP000239649"/>
    </source>
</evidence>
<dbReference type="SUPFAM" id="SSF51556">
    <property type="entry name" value="Metallo-dependent hydrolases"/>
    <property type="match status" value="1"/>
</dbReference>
<dbReference type="GO" id="GO:0016788">
    <property type="term" value="F:hydrolase activity, acting on ester bonds"/>
    <property type="evidence" value="ECO:0007669"/>
    <property type="project" value="InterPro"/>
</dbReference>
<keyword evidence="1" id="KW-0479">Metal-binding</keyword>
<feature type="binding site" evidence="1">
    <location>
        <position position="233"/>
    </location>
    <ligand>
        <name>a divalent metal cation</name>
        <dbReference type="ChEBI" id="CHEBI:60240"/>
        <label>1</label>
    </ligand>
</feature>
<reference evidence="2 3" key="1">
    <citation type="journal article" date="2018" name="Plant J.">
        <title>Genome sequences of Chlorella sorokiniana UTEX 1602 and Micractinium conductrix SAG 241.80: implications to maltose excretion by a green alga.</title>
        <authorList>
            <person name="Arriola M.B."/>
            <person name="Velmurugan N."/>
            <person name="Zhang Y."/>
            <person name="Plunkett M.H."/>
            <person name="Hondzo H."/>
            <person name="Barney B.M."/>
        </authorList>
    </citation>
    <scope>NUCLEOTIDE SEQUENCE [LARGE SCALE GENOMIC DNA]</scope>
    <source>
        <strain evidence="2 3">SAG 241.80</strain>
    </source>
</reference>
<accession>A0A2P6VE99</accession>